<dbReference type="AlphaFoldDB" id="A0A1B9G3D7"/>
<accession>A0A1B9G3D7</accession>
<dbReference type="VEuPathDB" id="FungiDB:I302_05332"/>
<sequence length="187" mass="21039">MALVYYSTLSLDASKAPSIKESWYTLSYRGKPPRLYDPKTNDRVVYSNWSTGGDDGTTHLHTACIQYGEFKESTNQAGMVSMIEHFRRGLKGFKEQIMESPYADQDLPAALKSFQETQLTDSNVPPGNVRYIDETLAKQLTGSQLTAEAHDSDLDVMTDKARQKQLHRIEFSDVKAQSKFSDCIDLA</sequence>
<reference evidence="1" key="1">
    <citation type="submission" date="2013-07" db="EMBL/GenBank/DDBJ databases">
        <title>The Genome Sequence of Cryptococcus bestiolae CBS10118.</title>
        <authorList>
            <consortium name="The Broad Institute Genome Sequencing Platform"/>
            <person name="Cuomo C."/>
            <person name="Litvintseva A."/>
            <person name="Chen Y."/>
            <person name="Heitman J."/>
            <person name="Sun S."/>
            <person name="Springer D."/>
            <person name="Dromer F."/>
            <person name="Young S.K."/>
            <person name="Zeng Q."/>
            <person name="Gargeya S."/>
            <person name="Fitzgerald M."/>
            <person name="Abouelleil A."/>
            <person name="Alvarado L."/>
            <person name="Berlin A.M."/>
            <person name="Chapman S.B."/>
            <person name="Dewar J."/>
            <person name="Goldberg J."/>
            <person name="Griggs A."/>
            <person name="Gujja S."/>
            <person name="Hansen M."/>
            <person name="Howarth C."/>
            <person name="Imamovic A."/>
            <person name="Larimer J."/>
            <person name="McCowan C."/>
            <person name="Murphy C."/>
            <person name="Pearson M."/>
            <person name="Priest M."/>
            <person name="Roberts A."/>
            <person name="Saif S."/>
            <person name="Shea T."/>
            <person name="Sykes S."/>
            <person name="Wortman J."/>
            <person name="Nusbaum C."/>
            <person name="Birren B."/>
        </authorList>
    </citation>
    <scope>NUCLEOTIDE SEQUENCE [LARGE SCALE GENOMIC DNA]</scope>
    <source>
        <strain evidence="1">CBS 10118</strain>
    </source>
</reference>
<proteinExistence type="predicted"/>
<reference evidence="1" key="2">
    <citation type="submission" date="2014-01" db="EMBL/GenBank/DDBJ databases">
        <title>Evolution of pathogenesis and genome organization in the Tremellales.</title>
        <authorList>
            <person name="Cuomo C."/>
            <person name="Litvintseva A."/>
            <person name="Heitman J."/>
            <person name="Chen Y."/>
            <person name="Sun S."/>
            <person name="Springer D."/>
            <person name="Dromer F."/>
            <person name="Young S."/>
            <person name="Zeng Q."/>
            <person name="Chapman S."/>
            <person name="Gujja S."/>
            <person name="Saif S."/>
            <person name="Birren B."/>
        </authorList>
    </citation>
    <scope>NUCLEOTIDE SEQUENCE</scope>
    <source>
        <strain evidence="1">CBS 10118</strain>
    </source>
</reference>
<evidence type="ECO:0000313" key="1">
    <source>
        <dbReference type="EMBL" id="OCF25512.1"/>
    </source>
</evidence>
<organism evidence="1">
    <name type="scientific">Kwoniella bestiolae CBS 10118</name>
    <dbReference type="NCBI Taxonomy" id="1296100"/>
    <lineage>
        <taxon>Eukaryota</taxon>
        <taxon>Fungi</taxon>
        <taxon>Dikarya</taxon>
        <taxon>Basidiomycota</taxon>
        <taxon>Agaricomycotina</taxon>
        <taxon>Tremellomycetes</taxon>
        <taxon>Tremellales</taxon>
        <taxon>Cryptococcaceae</taxon>
        <taxon>Kwoniella</taxon>
    </lineage>
</organism>
<gene>
    <name evidence="1" type="ORF">I302_05332</name>
</gene>
<protein>
    <submittedName>
        <fullName evidence="1">Uncharacterized protein</fullName>
    </submittedName>
</protein>
<name>A0A1B9G3D7_9TREE</name>
<dbReference type="EMBL" id="KI894021">
    <property type="protein sequence ID" value="OCF25512.1"/>
    <property type="molecule type" value="Genomic_DNA"/>
</dbReference>